<evidence type="ECO:0000313" key="1">
    <source>
        <dbReference type="EMBL" id="KKN12865.1"/>
    </source>
</evidence>
<dbReference type="NCBIfam" id="TIGR03590">
    <property type="entry name" value="PseG"/>
    <property type="match status" value="1"/>
</dbReference>
<dbReference type="Gene3D" id="3.40.50.11190">
    <property type="match status" value="1"/>
</dbReference>
<proteinExistence type="predicted"/>
<protein>
    <recommendedName>
        <fullName evidence="2">Glycosyl transferase family 28 C-terminal domain-containing protein</fullName>
    </recommendedName>
</protein>
<organism evidence="1">
    <name type="scientific">marine sediment metagenome</name>
    <dbReference type="NCBI Taxonomy" id="412755"/>
    <lineage>
        <taxon>unclassified sequences</taxon>
        <taxon>metagenomes</taxon>
        <taxon>ecological metagenomes</taxon>
    </lineage>
</organism>
<dbReference type="PANTHER" id="PTHR21015">
    <property type="entry name" value="UDP-N-ACETYLGLUCOSAMINE--N-ACETYLMURAMYL-(PENTAPEPTIDE) PYROPHOSPHORYL-UNDECAPRENOL N-ACETYLGLUCOSAMINE TRANSFERASE 1"/>
    <property type="match status" value="1"/>
</dbReference>
<dbReference type="GO" id="GO:0016757">
    <property type="term" value="F:glycosyltransferase activity"/>
    <property type="evidence" value="ECO:0007669"/>
    <property type="project" value="TreeGrafter"/>
</dbReference>
<reference evidence="1" key="1">
    <citation type="journal article" date="2015" name="Nature">
        <title>Complex archaea that bridge the gap between prokaryotes and eukaryotes.</title>
        <authorList>
            <person name="Spang A."/>
            <person name="Saw J.H."/>
            <person name="Jorgensen S.L."/>
            <person name="Zaremba-Niedzwiedzka K."/>
            <person name="Martijn J."/>
            <person name="Lind A.E."/>
            <person name="van Eijk R."/>
            <person name="Schleper C."/>
            <person name="Guy L."/>
            <person name="Ettema T.J."/>
        </authorList>
    </citation>
    <scope>NUCLEOTIDE SEQUENCE</scope>
</reference>
<dbReference type="InterPro" id="IPR020023">
    <property type="entry name" value="PseG"/>
</dbReference>
<dbReference type="Gene3D" id="3.40.50.2000">
    <property type="entry name" value="Glycogen Phosphorylase B"/>
    <property type="match status" value="1"/>
</dbReference>
<comment type="caution">
    <text evidence="1">The sequence shown here is derived from an EMBL/GenBank/DDBJ whole genome shotgun (WGS) entry which is preliminary data.</text>
</comment>
<gene>
    <name evidence="1" type="ORF">LCGC14_1012220</name>
</gene>
<dbReference type="SUPFAM" id="SSF53756">
    <property type="entry name" value="UDP-Glycosyltransferase/glycogen phosphorylase"/>
    <property type="match status" value="1"/>
</dbReference>
<sequence>MTGTAVFRCDASQTIGGGHVVRCMALAAALREAGWAVRFAVSDATPRTVRELGDAFPASLTGLRCDSSDSARLRAEWPEGIDLLVVDHYGLGEAFEQAAGGWARRILVIDDFPNRRHHCTHLVDTTHGRRAEDYAGLVPSGAKLMCGSSYAMLRGPFRRRRASGPLKAGGDRLAALVTFGMTDAPNATGITLAGLLPLAGMIDVVVVLGASAPHAATVADLLRGGAPFWRLVTDADAATMAALTAEADLVIGAPGSASYERCCLGKPALLLQLADNQAGNAASLVAAGAAELLGGIPGVTAADVEKAVRRLEGDRDRLTAMGSAAAKITDGRGVERIVAALEAE</sequence>
<dbReference type="PANTHER" id="PTHR21015:SF22">
    <property type="entry name" value="GLYCOSYLTRANSFERASE"/>
    <property type="match status" value="1"/>
</dbReference>
<dbReference type="AlphaFoldDB" id="A0A0F9N026"/>
<dbReference type="EMBL" id="LAZR01003984">
    <property type="protein sequence ID" value="KKN12865.1"/>
    <property type="molecule type" value="Genomic_DNA"/>
</dbReference>
<accession>A0A0F9N026</accession>
<evidence type="ECO:0008006" key="2">
    <source>
        <dbReference type="Google" id="ProtNLM"/>
    </source>
</evidence>
<name>A0A0F9N026_9ZZZZ</name>